<dbReference type="InterPro" id="IPR032710">
    <property type="entry name" value="NTF2-like_dom_sf"/>
</dbReference>
<protein>
    <submittedName>
        <fullName evidence="3">Lumazine-binding protein</fullName>
    </submittedName>
</protein>
<dbReference type="InterPro" id="IPR039437">
    <property type="entry name" value="FrzH/put_lumazine-bd"/>
</dbReference>
<name>A0ABX8U7N8_9ACTN</name>
<feature type="compositionally biased region" description="Low complexity" evidence="1">
    <location>
        <begin position="70"/>
        <end position="81"/>
    </location>
</feature>
<dbReference type="SUPFAM" id="SSF54427">
    <property type="entry name" value="NTF2-like"/>
    <property type="match status" value="1"/>
</dbReference>
<evidence type="ECO:0000313" key="3">
    <source>
        <dbReference type="EMBL" id="QYC43744.1"/>
    </source>
</evidence>
<dbReference type="Gene3D" id="3.10.450.50">
    <property type="match status" value="1"/>
</dbReference>
<dbReference type="Proteomes" id="UP000824681">
    <property type="component" value="Chromosome"/>
</dbReference>
<feature type="region of interest" description="Disordered" evidence="1">
    <location>
        <begin position="43"/>
        <end position="81"/>
    </location>
</feature>
<proteinExistence type="predicted"/>
<dbReference type="Pfam" id="PF12893">
    <property type="entry name" value="Lumazine_bd_2"/>
    <property type="match status" value="1"/>
</dbReference>
<keyword evidence="4" id="KW-1185">Reference proteome</keyword>
<evidence type="ECO:0000256" key="2">
    <source>
        <dbReference type="SAM" id="SignalP"/>
    </source>
</evidence>
<feature type="signal peptide" evidence="2">
    <location>
        <begin position="1"/>
        <end position="37"/>
    </location>
</feature>
<evidence type="ECO:0000313" key="4">
    <source>
        <dbReference type="Proteomes" id="UP000824681"/>
    </source>
</evidence>
<feature type="chain" id="PRO_5046327444" evidence="2">
    <location>
        <begin position="38"/>
        <end position="196"/>
    </location>
</feature>
<feature type="compositionally biased region" description="Polar residues" evidence="1">
    <location>
        <begin position="50"/>
        <end position="64"/>
    </location>
</feature>
<keyword evidence="2" id="KW-0732">Signal</keyword>
<evidence type="ECO:0000256" key="1">
    <source>
        <dbReference type="SAM" id="MobiDB-lite"/>
    </source>
</evidence>
<dbReference type="EMBL" id="CP068985">
    <property type="protein sequence ID" value="QYC43744.1"/>
    <property type="molecule type" value="Genomic_DNA"/>
</dbReference>
<sequence length="196" mass="20077">MIDCGGIKAAMSKISHRRALLLAAVLPALLVAGCAAGTDTQAMKGAASPASPTDMTSPEQTGTGMESPMGTGTASPTGTAGAAQARSVVQGFFDAVKSGNVDQVVGAFSDDAVVALAGKATATGGNAIRSLFQDQLKNKDMAKATHTIEDSRDLGPQYAVVRARSKQGDNAYRELFLLADKGGQWKITDLMTNKAS</sequence>
<gene>
    <name evidence="3" type="ORF">Nocox_30810</name>
</gene>
<reference evidence="3 4" key="1">
    <citation type="journal article" date="2021" name="ACS Chem. Biol.">
        <title>Genomic-Led Discovery of a Novel Glycopeptide Antibiotic by Nonomuraea coxensis DSM 45129.</title>
        <authorList>
            <person name="Yushchuk O."/>
            <person name="Vior N.M."/>
            <person name="Andreo-Vidal A."/>
            <person name="Berini F."/>
            <person name="Ruckert C."/>
            <person name="Busche T."/>
            <person name="Binda E."/>
            <person name="Kalinowski J."/>
            <person name="Truman A.W."/>
            <person name="Marinelli F."/>
        </authorList>
    </citation>
    <scope>NUCLEOTIDE SEQUENCE [LARGE SCALE GENOMIC DNA]</scope>
    <source>
        <strain evidence="3 4">DSM 45129</strain>
    </source>
</reference>
<organism evidence="3 4">
    <name type="scientific">Nonomuraea coxensis DSM 45129</name>
    <dbReference type="NCBI Taxonomy" id="1122611"/>
    <lineage>
        <taxon>Bacteria</taxon>
        <taxon>Bacillati</taxon>
        <taxon>Actinomycetota</taxon>
        <taxon>Actinomycetes</taxon>
        <taxon>Streptosporangiales</taxon>
        <taxon>Streptosporangiaceae</taxon>
        <taxon>Nonomuraea</taxon>
    </lineage>
</organism>
<accession>A0ABX8U7N8</accession>